<name>A0A2Z6PL75_TRISU</name>
<keyword evidence="4" id="KW-1185">Reference proteome</keyword>
<feature type="domain" description="Reverse transcriptase zinc-binding" evidence="2">
    <location>
        <begin position="190"/>
        <end position="277"/>
    </location>
</feature>
<dbReference type="PANTHER" id="PTHR36617:SF5">
    <property type="entry name" value="OS05G0421675 PROTEIN"/>
    <property type="match status" value="1"/>
</dbReference>
<dbReference type="AlphaFoldDB" id="A0A2Z6PL75"/>
<evidence type="ECO:0008006" key="5">
    <source>
        <dbReference type="Google" id="ProtNLM"/>
    </source>
</evidence>
<dbReference type="Pfam" id="PF13456">
    <property type="entry name" value="RVT_3"/>
    <property type="match status" value="1"/>
</dbReference>
<protein>
    <recommendedName>
        <fullName evidence="5">Reverse transcriptase zinc-binding domain-containing protein</fullName>
    </recommendedName>
</protein>
<gene>
    <name evidence="3" type="ORF">TSUD_415060</name>
</gene>
<evidence type="ECO:0000313" key="4">
    <source>
        <dbReference type="Proteomes" id="UP000242715"/>
    </source>
</evidence>
<feature type="domain" description="RNase H type-1" evidence="1">
    <location>
        <begin position="4"/>
        <end position="78"/>
    </location>
</feature>
<reference evidence="4" key="1">
    <citation type="journal article" date="2017" name="Front. Plant Sci.">
        <title>Climate Clever Clovers: New Paradigm to Reduce the Environmental Footprint of Ruminants by Breeding Low Methanogenic Forages Utilizing Haplotype Variation.</title>
        <authorList>
            <person name="Kaur P."/>
            <person name="Appels R."/>
            <person name="Bayer P.E."/>
            <person name="Keeble-Gagnere G."/>
            <person name="Wang J."/>
            <person name="Hirakawa H."/>
            <person name="Shirasawa K."/>
            <person name="Vercoe P."/>
            <person name="Stefanova K."/>
            <person name="Durmic Z."/>
            <person name="Nichols P."/>
            <person name="Revell C."/>
            <person name="Isobe S.N."/>
            <person name="Edwards D."/>
            <person name="Erskine W."/>
        </authorList>
    </citation>
    <scope>NUCLEOTIDE SEQUENCE [LARGE SCALE GENOMIC DNA]</scope>
    <source>
        <strain evidence="4">cv. Daliak</strain>
    </source>
</reference>
<sequence length="369" mass="42252">MSGMTQWQQTVISPIEGEEWVLLLAMEEARHRGLDRVQFESDSKVLIEAIHMKRRGNSEFLSIVHDILSIMSSFPNFEKSSNQRGRDWLEENLAKVVGNGRNTLFWRDPWVGGESLYKLFDRLYDISLDKDSLVSDMLIVEEGVRRIKWRWRRNLFQWENELVEVCNSLVMGVERKEEEADSWQWGGESYTVKNAYLTLIEGECEATTWVGDVWSPLIPLRLSMLAWRLFQNRFPTKENLRRRGVDINSSIFCVGGCGELETEEHLFFNCPILSMAWRKIVSWLGISVAFVKGGYDHYLMFKGLISGSLKVKERLGILWLSTADAICSRVFAVNSLSLAFALLVGCKCFGCSAAYGPFLYLQRPSAAGV</sequence>
<dbReference type="PANTHER" id="PTHR36617">
    <property type="entry name" value="PROTEIN, PUTATIVE-RELATED"/>
    <property type="match status" value="1"/>
</dbReference>
<accession>A0A2Z6PL75</accession>
<dbReference type="GO" id="GO:0003676">
    <property type="term" value="F:nucleic acid binding"/>
    <property type="evidence" value="ECO:0007669"/>
    <property type="project" value="InterPro"/>
</dbReference>
<dbReference type="InterPro" id="IPR026960">
    <property type="entry name" value="RVT-Znf"/>
</dbReference>
<dbReference type="InterPro" id="IPR002156">
    <property type="entry name" value="RNaseH_domain"/>
</dbReference>
<evidence type="ECO:0000313" key="3">
    <source>
        <dbReference type="EMBL" id="GAU51692.1"/>
    </source>
</evidence>
<dbReference type="OrthoDB" id="1748960at2759"/>
<dbReference type="Pfam" id="PF13966">
    <property type="entry name" value="zf-RVT"/>
    <property type="match status" value="1"/>
</dbReference>
<evidence type="ECO:0000259" key="1">
    <source>
        <dbReference type="Pfam" id="PF13456"/>
    </source>
</evidence>
<proteinExistence type="predicted"/>
<evidence type="ECO:0000259" key="2">
    <source>
        <dbReference type="Pfam" id="PF13966"/>
    </source>
</evidence>
<dbReference type="EMBL" id="DF975390">
    <property type="protein sequence ID" value="GAU51692.1"/>
    <property type="molecule type" value="Genomic_DNA"/>
</dbReference>
<dbReference type="Proteomes" id="UP000242715">
    <property type="component" value="Unassembled WGS sequence"/>
</dbReference>
<dbReference type="GO" id="GO:0004523">
    <property type="term" value="F:RNA-DNA hybrid ribonuclease activity"/>
    <property type="evidence" value="ECO:0007669"/>
    <property type="project" value="InterPro"/>
</dbReference>
<organism evidence="3 4">
    <name type="scientific">Trifolium subterraneum</name>
    <name type="common">Subterranean clover</name>
    <dbReference type="NCBI Taxonomy" id="3900"/>
    <lineage>
        <taxon>Eukaryota</taxon>
        <taxon>Viridiplantae</taxon>
        <taxon>Streptophyta</taxon>
        <taxon>Embryophyta</taxon>
        <taxon>Tracheophyta</taxon>
        <taxon>Spermatophyta</taxon>
        <taxon>Magnoliopsida</taxon>
        <taxon>eudicotyledons</taxon>
        <taxon>Gunneridae</taxon>
        <taxon>Pentapetalae</taxon>
        <taxon>rosids</taxon>
        <taxon>fabids</taxon>
        <taxon>Fabales</taxon>
        <taxon>Fabaceae</taxon>
        <taxon>Papilionoideae</taxon>
        <taxon>50 kb inversion clade</taxon>
        <taxon>NPAAA clade</taxon>
        <taxon>Hologalegina</taxon>
        <taxon>IRL clade</taxon>
        <taxon>Trifolieae</taxon>
        <taxon>Trifolium</taxon>
    </lineage>
</organism>